<sequence>MPYSIENPLSLRSDHSLVPKRSTSFPLQLPGKWLMNQTIKKPLKNVHHRESSICPPSSSTDNKSCVGWVSSLLCECVKAISQGNPSKSQQLLWVLNEVASAYGDCDQRLAYYFLQALFAKANNSGLQFYSTIKFVEEKNYCFDTYVKLMLKFQEVSPWTTFGHVASNGAILEALEGENNLHIIDLSNTLCTQWPMLLESLATRNDETPHLRLTLVVPTSLEIIITKEISKKMEKFARLMGVPFKFHVISGLDCLGQIKIEDLCLQDGEAVVVNCIQALQRVHVDKRRDVIDMIRSIKPRVVTIVEEEVDLTTITSSDFGKCFEECLKFYKLYFEMLEESFPPISNERLKLESKRSRNIVNALACENGEIGEEYWRPDKASQWSKRFLNQAFTPFHYNDEILGDVRALLRRYNTSWDLALPQQHDHQVGIHLKWKDEPVVWASAWKPNLSASPPNPS</sequence>
<proteinExistence type="inferred from homology"/>
<gene>
    <name evidence="5" type="primary">LOC110802284</name>
</gene>
<keyword evidence="2" id="KW-0804">Transcription</keyword>
<comment type="caution">
    <text evidence="3">Lacks conserved residue(s) required for the propagation of feature annotation.</text>
</comment>
<evidence type="ECO:0000256" key="2">
    <source>
        <dbReference type="ARBA" id="ARBA00023163"/>
    </source>
</evidence>
<evidence type="ECO:0000256" key="1">
    <source>
        <dbReference type="ARBA" id="ARBA00023015"/>
    </source>
</evidence>
<dbReference type="GO" id="GO:0005634">
    <property type="term" value="C:nucleus"/>
    <property type="evidence" value="ECO:0000318"/>
    <property type="project" value="GO_Central"/>
</dbReference>
<name>A0A9R0K9C7_SPIOL</name>
<dbReference type="InterPro" id="IPR005202">
    <property type="entry name" value="TF_GRAS"/>
</dbReference>
<feature type="region of interest" description="SAW" evidence="3">
    <location>
        <begin position="363"/>
        <end position="445"/>
    </location>
</feature>
<dbReference type="GeneID" id="110802284"/>
<dbReference type="AlphaFoldDB" id="A0A9R0K9C7"/>
<keyword evidence="1" id="KW-0805">Transcription regulation</keyword>
<dbReference type="Pfam" id="PF03514">
    <property type="entry name" value="GRAS"/>
    <property type="match status" value="1"/>
</dbReference>
<feature type="short sequence motif" description="VHIID" evidence="3">
    <location>
        <begin position="180"/>
        <end position="184"/>
    </location>
</feature>
<evidence type="ECO:0000313" key="4">
    <source>
        <dbReference type="Proteomes" id="UP000813463"/>
    </source>
</evidence>
<dbReference type="OrthoDB" id="1913536at2759"/>
<dbReference type="KEGG" id="soe:110802284"/>
<reference evidence="5" key="2">
    <citation type="submission" date="2025-08" db="UniProtKB">
        <authorList>
            <consortium name="RefSeq"/>
        </authorList>
    </citation>
    <scope>IDENTIFICATION</scope>
    <source>
        <tissue evidence="5">Leaf</tissue>
    </source>
</reference>
<dbReference type="GO" id="GO:0003700">
    <property type="term" value="F:DNA-binding transcription factor activity"/>
    <property type="evidence" value="ECO:0000318"/>
    <property type="project" value="GO_Central"/>
</dbReference>
<evidence type="ECO:0000256" key="3">
    <source>
        <dbReference type="PROSITE-ProRule" id="PRU01191"/>
    </source>
</evidence>
<dbReference type="GO" id="GO:0006355">
    <property type="term" value="P:regulation of DNA-templated transcription"/>
    <property type="evidence" value="ECO:0000318"/>
    <property type="project" value="GO_Central"/>
</dbReference>
<reference evidence="4" key="1">
    <citation type="journal article" date="2021" name="Nat. Commun.">
        <title>Genomic analyses provide insights into spinach domestication and the genetic basis of agronomic traits.</title>
        <authorList>
            <person name="Cai X."/>
            <person name="Sun X."/>
            <person name="Xu C."/>
            <person name="Sun H."/>
            <person name="Wang X."/>
            <person name="Ge C."/>
            <person name="Zhang Z."/>
            <person name="Wang Q."/>
            <person name="Fei Z."/>
            <person name="Jiao C."/>
            <person name="Wang Q."/>
        </authorList>
    </citation>
    <scope>NUCLEOTIDE SEQUENCE [LARGE SCALE GENOMIC DNA]</scope>
    <source>
        <strain evidence="4">cv. Varoflay</strain>
    </source>
</reference>
<dbReference type="GO" id="GO:0043565">
    <property type="term" value="F:sequence-specific DNA binding"/>
    <property type="evidence" value="ECO:0000318"/>
    <property type="project" value="GO_Central"/>
</dbReference>
<feature type="region of interest" description="VHIID" evidence="3">
    <location>
        <begin position="149"/>
        <end position="214"/>
    </location>
</feature>
<dbReference type="PANTHER" id="PTHR31636">
    <property type="entry name" value="OSJNBA0084A10.13 PROTEIN-RELATED"/>
    <property type="match status" value="1"/>
</dbReference>
<accession>A0A9R0K9C7</accession>
<comment type="similarity">
    <text evidence="3">Belongs to the GRAS family.</text>
</comment>
<evidence type="ECO:0000313" key="5">
    <source>
        <dbReference type="RefSeq" id="XP_021863426.1"/>
    </source>
</evidence>
<dbReference type="PROSITE" id="PS50985">
    <property type="entry name" value="GRAS"/>
    <property type="match status" value="1"/>
</dbReference>
<keyword evidence="4" id="KW-1185">Reference proteome</keyword>
<dbReference type="RefSeq" id="XP_021863426.1">
    <property type="nucleotide sequence ID" value="XM_022007734.2"/>
</dbReference>
<dbReference type="Proteomes" id="UP000813463">
    <property type="component" value="Chromosome 3"/>
</dbReference>
<organism evidence="4 5">
    <name type="scientific">Spinacia oleracea</name>
    <name type="common">Spinach</name>
    <dbReference type="NCBI Taxonomy" id="3562"/>
    <lineage>
        <taxon>Eukaryota</taxon>
        <taxon>Viridiplantae</taxon>
        <taxon>Streptophyta</taxon>
        <taxon>Embryophyta</taxon>
        <taxon>Tracheophyta</taxon>
        <taxon>Spermatophyta</taxon>
        <taxon>Magnoliopsida</taxon>
        <taxon>eudicotyledons</taxon>
        <taxon>Gunneridae</taxon>
        <taxon>Pentapetalae</taxon>
        <taxon>Caryophyllales</taxon>
        <taxon>Chenopodiaceae</taxon>
        <taxon>Chenopodioideae</taxon>
        <taxon>Anserineae</taxon>
        <taxon>Spinacia</taxon>
    </lineage>
</organism>
<protein>
    <submittedName>
        <fullName evidence="5">Protein SHORT-ROOT</fullName>
    </submittedName>
</protein>